<dbReference type="Proteomes" id="UP000001312">
    <property type="component" value="Unassembled WGS sequence"/>
</dbReference>
<keyword evidence="2" id="KW-1185">Reference proteome</keyword>
<gene>
    <name evidence="1" type="ORF">SS1G_09427</name>
</gene>
<sequence length="86" mass="9834">MSIIFDNCRGFSKCRYSAHGYRGAVPHVHHNKANYGTLAKCELTMHPCAAYALNKQKMAALRDVSTRIWPSVPRRWYVKLKSFSSC</sequence>
<organism evidence="1 2">
    <name type="scientific">Sclerotinia sclerotiorum (strain ATCC 18683 / 1980 / Ss-1)</name>
    <name type="common">White mold</name>
    <name type="synonym">Whetzelinia sclerotiorum</name>
    <dbReference type="NCBI Taxonomy" id="665079"/>
    <lineage>
        <taxon>Eukaryota</taxon>
        <taxon>Fungi</taxon>
        <taxon>Dikarya</taxon>
        <taxon>Ascomycota</taxon>
        <taxon>Pezizomycotina</taxon>
        <taxon>Leotiomycetes</taxon>
        <taxon>Helotiales</taxon>
        <taxon>Sclerotiniaceae</taxon>
        <taxon>Sclerotinia</taxon>
    </lineage>
</organism>
<dbReference type="HOGENOM" id="CLU_2499237_0_0_1"/>
<dbReference type="GeneID" id="5485842"/>
<name>A7EVR8_SCLS1</name>
<evidence type="ECO:0000313" key="2">
    <source>
        <dbReference type="Proteomes" id="UP000001312"/>
    </source>
</evidence>
<dbReference type="EMBL" id="CH476633">
    <property type="protein sequence ID" value="EDN93560.1"/>
    <property type="molecule type" value="Genomic_DNA"/>
</dbReference>
<dbReference type="AlphaFoldDB" id="A7EVR8"/>
<proteinExistence type="predicted"/>
<dbReference type="KEGG" id="ssl:SS1G_09427"/>
<protein>
    <submittedName>
        <fullName evidence="1">Uncharacterized protein</fullName>
    </submittedName>
</protein>
<evidence type="ECO:0000313" key="1">
    <source>
        <dbReference type="EMBL" id="EDN93560.1"/>
    </source>
</evidence>
<dbReference type="RefSeq" id="XP_001589705.1">
    <property type="nucleotide sequence ID" value="XM_001589655.1"/>
</dbReference>
<dbReference type="InParanoid" id="A7EVR8"/>
<accession>A7EVR8</accession>
<reference evidence="2" key="1">
    <citation type="journal article" date="2011" name="PLoS Genet.">
        <title>Genomic analysis of the necrotrophic fungal pathogens Sclerotinia sclerotiorum and Botrytis cinerea.</title>
        <authorList>
            <person name="Amselem J."/>
            <person name="Cuomo C.A."/>
            <person name="van Kan J.A."/>
            <person name="Viaud M."/>
            <person name="Benito E.P."/>
            <person name="Couloux A."/>
            <person name="Coutinho P.M."/>
            <person name="de Vries R.P."/>
            <person name="Dyer P.S."/>
            <person name="Fillinger S."/>
            <person name="Fournier E."/>
            <person name="Gout L."/>
            <person name="Hahn M."/>
            <person name="Kohn L."/>
            <person name="Lapalu N."/>
            <person name="Plummer K.M."/>
            <person name="Pradier J.M."/>
            <person name="Quevillon E."/>
            <person name="Sharon A."/>
            <person name="Simon A."/>
            <person name="ten Have A."/>
            <person name="Tudzynski B."/>
            <person name="Tudzynski P."/>
            <person name="Wincker P."/>
            <person name="Andrew M."/>
            <person name="Anthouard V."/>
            <person name="Beever R.E."/>
            <person name="Beffa R."/>
            <person name="Benoit I."/>
            <person name="Bouzid O."/>
            <person name="Brault B."/>
            <person name="Chen Z."/>
            <person name="Choquer M."/>
            <person name="Collemare J."/>
            <person name="Cotton P."/>
            <person name="Danchin E.G."/>
            <person name="Da Silva C."/>
            <person name="Gautier A."/>
            <person name="Giraud C."/>
            <person name="Giraud T."/>
            <person name="Gonzalez C."/>
            <person name="Grossetete S."/>
            <person name="Guldener U."/>
            <person name="Henrissat B."/>
            <person name="Howlett B.J."/>
            <person name="Kodira C."/>
            <person name="Kretschmer M."/>
            <person name="Lappartient A."/>
            <person name="Leroch M."/>
            <person name="Levis C."/>
            <person name="Mauceli E."/>
            <person name="Neuveglise C."/>
            <person name="Oeser B."/>
            <person name="Pearson M."/>
            <person name="Poulain J."/>
            <person name="Poussereau N."/>
            <person name="Quesneville H."/>
            <person name="Rascle C."/>
            <person name="Schumacher J."/>
            <person name="Segurens B."/>
            <person name="Sexton A."/>
            <person name="Silva E."/>
            <person name="Sirven C."/>
            <person name="Soanes D.M."/>
            <person name="Talbot N.J."/>
            <person name="Templeton M."/>
            <person name="Yandava C."/>
            <person name="Yarden O."/>
            <person name="Zeng Q."/>
            <person name="Rollins J.A."/>
            <person name="Lebrun M.H."/>
            <person name="Dickman M."/>
        </authorList>
    </citation>
    <scope>NUCLEOTIDE SEQUENCE [LARGE SCALE GENOMIC DNA]</scope>
    <source>
        <strain evidence="2">ATCC 18683 / 1980 / Ss-1</strain>
    </source>
</reference>